<evidence type="ECO:0000256" key="1">
    <source>
        <dbReference type="SAM" id="MobiDB-lite"/>
    </source>
</evidence>
<dbReference type="AlphaFoldDB" id="A0A7S4PR55"/>
<accession>A0A7S4PR55</accession>
<evidence type="ECO:0000313" key="2">
    <source>
        <dbReference type="EMBL" id="CAE2341578.1"/>
    </source>
</evidence>
<protein>
    <submittedName>
        <fullName evidence="2">Uncharacterized protein</fullName>
    </submittedName>
</protein>
<gene>
    <name evidence="2" type="ORF">GTHE00462_LOCUS39574</name>
</gene>
<proteinExistence type="predicted"/>
<feature type="region of interest" description="Disordered" evidence="1">
    <location>
        <begin position="1"/>
        <end position="28"/>
    </location>
</feature>
<sequence length="173" mass="19297">MIRALVHKTRETTSATGRASDSPSCTASRRHAPLNQLVANIPVRYESGNSIKDLLGQGSLKWDENRKQGAYSGKVYDHNKADHSLAAKTRERTVQDNQEAIKMAEEAQRRMPAYPLAPQYMEEEAPAVRLVPSNPRRVSNKFSFINEGMGDDGSFDHAFGRTTAPSVLQTRPW</sequence>
<reference evidence="2" key="1">
    <citation type="submission" date="2021-01" db="EMBL/GenBank/DDBJ databases">
        <authorList>
            <person name="Corre E."/>
            <person name="Pelletier E."/>
            <person name="Niang G."/>
            <person name="Scheremetjew M."/>
            <person name="Finn R."/>
            <person name="Kale V."/>
            <person name="Holt S."/>
            <person name="Cochrane G."/>
            <person name="Meng A."/>
            <person name="Brown T."/>
            <person name="Cohen L."/>
        </authorList>
    </citation>
    <scope>NUCLEOTIDE SEQUENCE</scope>
    <source>
        <strain evidence="2">CCMP 2712</strain>
    </source>
</reference>
<name>A0A7S4PR55_GUITH</name>
<organism evidence="2">
    <name type="scientific">Guillardia theta</name>
    <name type="common">Cryptophyte</name>
    <name type="synonym">Cryptomonas phi</name>
    <dbReference type="NCBI Taxonomy" id="55529"/>
    <lineage>
        <taxon>Eukaryota</taxon>
        <taxon>Cryptophyceae</taxon>
        <taxon>Pyrenomonadales</taxon>
        <taxon>Geminigeraceae</taxon>
        <taxon>Guillardia</taxon>
    </lineage>
</organism>
<feature type="compositionally biased region" description="Polar residues" evidence="1">
    <location>
        <begin position="12"/>
        <end position="27"/>
    </location>
</feature>
<dbReference type="EMBL" id="HBKN01050745">
    <property type="protein sequence ID" value="CAE2341578.1"/>
    <property type="molecule type" value="Transcribed_RNA"/>
</dbReference>